<dbReference type="InterPro" id="IPR039418">
    <property type="entry name" value="LexA-like"/>
</dbReference>
<keyword evidence="3" id="KW-0235">DNA replication</keyword>
<dbReference type="SUPFAM" id="SSF46785">
    <property type="entry name" value="Winged helix' DNA-binding domain"/>
    <property type="match status" value="1"/>
</dbReference>
<evidence type="ECO:0000313" key="15">
    <source>
        <dbReference type="EMBL" id="TCK60785.1"/>
    </source>
</evidence>
<dbReference type="SUPFAM" id="SSF51306">
    <property type="entry name" value="LexA/Signal peptidase"/>
    <property type="match status" value="1"/>
</dbReference>
<proteinExistence type="inferred from homology"/>
<dbReference type="RefSeq" id="WP_165871241.1">
    <property type="nucleotide sequence ID" value="NZ_JAJUHT010000001.1"/>
</dbReference>
<dbReference type="GO" id="GO:0003677">
    <property type="term" value="F:DNA binding"/>
    <property type="evidence" value="ECO:0007669"/>
    <property type="project" value="UniProtKB-KW"/>
</dbReference>
<dbReference type="GO" id="GO:0009432">
    <property type="term" value="P:SOS response"/>
    <property type="evidence" value="ECO:0007669"/>
    <property type="project" value="UniProtKB-KW"/>
</dbReference>
<evidence type="ECO:0000256" key="6">
    <source>
        <dbReference type="ARBA" id="ARBA00022813"/>
    </source>
</evidence>
<dbReference type="InterPro" id="IPR015927">
    <property type="entry name" value="Peptidase_S24_S26A/B/C"/>
</dbReference>
<evidence type="ECO:0000256" key="10">
    <source>
        <dbReference type="ARBA" id="ARBA00023204"/>
    </source>
</evidence>
<name>A0A4R1K8X2_9BACT</name>
<evidence type="ECO:0000256" key="3">
    <source>
        <dbReference type="ARBA" id="ARBA00022705"/>
    </source>
</evidence>
<dbReference type="AlphaFoldDB" id="A0A4R1K8X2"/>
<feature type="domain" description="Peptidase S24/S26A/S26B/S26C" evidence="13">
    <location>
        <begin position="71"/>
        <end position="183"/>
    </location>
</feature>
<keyword evidence="5 12" id="KW-0378">Hydrolase</keyword>
<dbReference type="GO" id="GO:0006260">
    <property type="term" value="P:DNA replication"/>
    <property type="evidence" value="ECO:0007669"/>
    <property type="project" value="UniProtKB-KW"/>
</dbReference>
<keyword evidence="8" id="KW-0238">DNA-binding</keyword>
<dbReference type="InterPro" id="IPR050077">
    <property type="entry name" value="LexA_repressor"/>
</dbReference>
<evidence type="ECO:0000256" key="12">
    <source>
        <dbReference type="RuleBase" id="RU003991"/>
    </source>
</evidence>
<dbReference type="GO" id="GO:0045892">
    <property type="term" value="P:negative regulation of DNA-templated transcription"/>
    <property type="evidence" value="ECO:0007669"/>
    <property type="project" value="InterPro"/>
</dbReference>
<gene>
    <name evidence="15" type="ORF">C8D98_1664</name>
</gene>
<evidence type="ECO:0000256" key="11">
    <source>
        <dbReference type="ARBA" id="ARBA00023236"/>
    </source>
</evidence>
<evidence type="ECO:0000313" key="16">
    <source>
        <dbReference type="Proteomes" id="UP000294614"/>
    </source>
</evidence>
<dbReference type="Gene3D" id="1.10.10.10">
    <property type="entry name" value="Winged helix-like DNA-binding domain superfamily/Winged helix DNA-binding domain"/>
    <property type="match status" value="1"/>
</dbReference>
<keyword evidence="11" id="KW-0742">SOS response</keyword>
<keyword evidence="9" id="KW-0804">Transcription</keyword>
<keyword evidence="7" id="KW-0805">Transcription regulation</keyword>
<dbReference type="CDD" id="cd06529">
    <property type="entry name" value="S24_LexA-like"/>
    <property type="match status" value="1"/>
</dbReference>
<dbReference type="EMBL" id="SMGG01000004">
    <property type="protein sequence ID" value="TCK60785.1"/>
    <property type="molecule type" value="Genomic_DNA"/>
</dbReference>
<dbReference type="InterPro" id="IPR006197">
    <property type="entry name" value="Peptidase_S24_LexA"/>
</dbReference>
<dbReference type="PANTHER" id="PTHR33516:SF2">
    <property type="entry name" value="LEXA REPRESSOR-RELATED"/>
    <property type="match status" value="1"/>
</dbReference>
<evidence type="ECO:0000256" key="8">
    <source>
        <dbReference type="ARBA" id="ARBA00023125"/>
    </source>
</evidence>
<feature type="domain" description="LexA repressor DNA-binding" evidence="14">
    <location>
        <begin position="1"/>
        <end position="61"/>
    </location>
</feature>
<evidence type="ECO:0000256" key="1">
    <source>
        <dbReference type="ARBA" id="ARBA00007484"/>
    </source>
</evidence>
<dbReference type="InterPro" id="IPR006200">
    <property type="entry name" value="LexA"/>
</dbReference>
<protein>
    <submittedName>
        <fullName evidence="15">SOS-response transcriptional repressor LexA</fullName>
    </submittedName>
</protein>
<keyword evidence="2" id="KW-0678">Repressor</keyword>
<evidence type="ECO:0000256" key="5">
    <source>
        <dbReference type="ARBA" id="ARBA00022801"/>
    </source>
</evidence>
<dbReference type="Pfam" id="PF00717">
    <property type="entry name" value="Peptidase_S24"/>
    <property type="match status" value="1"/>
</dbReference>
<dbReference type="InterPro" id="IPR036390">
    <property type="entry name" value="WH_DNA-bd_sf"/>
</dbReference>
<evidence type="ECO:0000259" key="13">
    <source>
        <dbReference type="Pfam" id="PF00717"/>
    </source>
</evidence>
<keyword evidence="16" id="KW-1185">Reference proteome</keyword>
<evidence type="ECO:0000259" key="14">
    <source>
        <dbReference type="Pfam" id="PF01726"/>
    </source>
</evidence>
<organism evidence="15 16">
    <name type="scientific">Seleniivibrio woodruffii</name>
    <dbReference type="NCBI Taxonomy" id="1078050"/>
    <lineage>
        <taxon>Bacteria</taxon>
        <taxon>Pseudomonadati</taxon>
        <taxon>Deferribacterota</taxon>
        <taxon>Deferribacteres</taxon>
        <taxon>Deferribacterales</taxon>
        <taxon>Geovibrionaceae</taxon>
        <taxon>Seleniivibrio</taxon>
    </lineage>
</organism>
<keyword evidence="4" id="KW-0227">DNA damage</keyword>
<dbReference type="GO" id="GO:0006508">
    <property type="term" value="P:proteolysis"/>
    <property type="evidence" value="ECO:0007669"/>
    <property type="project" value="InterPro"/>
</dbReference>
<dbReference type="Gene3D" id="2.10.109.10">
    <property type="entry name" value="Umud Fragment, subunit A"/>
    <property type="match status" value="1"/>
</dbReference>
<comment type="similarity">
    <text evidence="1 12">Belongs to the peptidase S24 family.</text>
</comment>
<keyword evidence="6 12" id="KW-0068">Autocatalytic cleavage</keyword>
<evidence type="ECO:0000256" key="7">
    <source>
        <dbReference type="ARBA" id="ARBA00023015"/>
    </source>
</evidence>
<dbReference type="InterPro" id="IPR036286">
    <property type="entry name" value="LexA/Signal_pep-like_sf"/>
</dbReference>
<accession>A0A4R1K8X2</accession>
<reference evidence="15 16" key="1">
    <citation type="submission" date="2019-03" db="EMBL/GenBank/DDBJ databases">
        <title>Genomic Encyclopedia of Type Strains, Phase IV (KMG-IV): sequencing the most valuable type-strain genomes for metagenomic binning, comparative biology and taxonomic classification.</title>
        <authorList>
            <person name="Goeker M."/>
        </authorList>
    </citation>
    <scope>NUCLEOTIDE SEQUENCE [LARGE SCALE GENOMIC DNA]</scope>
    <source>
        <strain evidence="15 16">DSM 24984</strain>
    </source>
</reference>
<dbReference type="PRINTS" id="PR00726">
    <property type="entry name" value="LEXASERPTASE"/>
</dbReference>
<dbReference type="InterPro" id="IPR006199">
    <property type="entry name" value="LexA_DNA-bd_dom"/>
</dbReference>
<dbReference type="PANTHER" id="PTHR33516">
    <property type="entry name" value="LEXA REPRESSOR"/>
    <property type="match status" value="1"/>
</dbReference>
<evidence type="ECO:0000256" key="2">
    <source>
        <dbReference type="ARBA" id="ARBA00022491"/>
    </source>
</evidence>
<evidence type="ECO:0000256" key="4">
    <source>
        <dbReference type="ARBA" id="ARBA00022763"/>
    </source>
</evidence>
<dbReference type="InterPro" id="IPR036388">
    <property type="entry name" value="WH-like_DNA-bd_sf"/>
</dbReference>
<dbReference type="Pfam" id="PF01726">
    <property type="entry name" value="LexA_DNA_bind"/>
    <property type="match status" value="1"/>
</dbReference>
<dbReference type="Proteomes" id="UP000294614">
    <property type="component" value="Unassembled WGS sequence"/>
</dbReference>
<sequence length="199" mass="21810">MTERQKMFVKFIDNFIKDNGYSPSVREIAKGMGLSSTASVKTMLDRLTESGALKRAGNVARSLDTGSAGVPVLGRIKAGVPVTSEENIEGYIRMDRTLSDGHFFLRVDGESMKDKAILDGDCVLIRQTEYIEDGQIGAFRLNGEVTLKTFERTSAGIFLMPANPDFAPIPVTEYDDFQVIGSVKMVIRSLEGGYDIEPA</sequence>
<dbReference type="GO" id="GO:0004252">
    <property type="term" value="F:serine-type endopeptidase activity"/>
    <property type="evidence" value="ECO:0007669"/>
    <property type="project" value="InterPro"/>
</dbReference>
<dbReference type="GO" id="GO:0006281">
    <property type="term" value="P:DNA repair"/>
    <property type="evidence" value="ECO:0007669"/>
    <property type="project" value="UniProtKB-KW"/>
</dbReference>
<evidence type="ECO:0000256" key="9">
    <source>
        <dbReference type="ARBA" id="ARBA00023163"/>
    </source>
</evidence>
<dbReference type="NCBIfam" id="TIGR00498">
    <property type="entry name" value="lexA"/>
    <property type="match status" value="1"/>
</dbReference>
<comment type="caution">
    <text evidence="15">The sequence shown here is derived from an EMBL/GenBank/DDBJ whole genome shotgun (WGS) entry which is preliminary data.</text>
</comment>
<keyword evidence="10" id="KW-0234">DNA repair</keyword>